<evidence type="ECO:0000313" key="1">
    <source>
        <dbReference type="EMBL" id="KAJ7355195.1"/>
    </source>
</evidence>
<keyword evidence="2" id="KW-1185">Reference proteome</keyword>
<proteinExistence type="predicted"/>
<organism evidence="1 2">
    <name type="scientific">Mycena albidolilacea</name>
    <dbReference type="NCBI Taxonomy" id="1033008"/>
    <lineage>
        <taxon>Eukaryota</taxon>
        <taxon>Fungi</taxon>
        <taxon>Dikarya</taxon>
        <taxon>Basidiomycota</taxon>
        <taxon>Agaricomycotina</taxon>
        <taxon>Agaricomycetes</taxon>
        <taxon>Agaricomycetidae</taxon>
        <taxon>Agaricales</taxon>
        <taxon>Marasmiineae</taxon>
        <taxon>Mycenaceae</taxon>
        <taxon>Mycena</taxon>
    </lineage>
</organism>
<protein>
    <submittedName>
        <fullName evidence="1">Uncharacterized protein</fullName>
    </submittedName>
</protein>
<dbReference type="Proteomes" id="UP001218218">
    <property type="component" value="Unassembled WGS sequence"/>
</dbReference>
<name>A0AAD7ACI7_9AGAR</name>
<accession>A0AAD7ACI7</accession>
<dbReference type="AlphaFoldDB" id="A0AAD7ACI7"/>
<gene>
    <name evidence="1" type="ORF">DFH08DRAFT_1076383</name>
</gene>
<comment type="caution">
    <text evidence="1">The sequence shown here is derived from an EMBL/GenBank/DDBJ whole genome shotgun (WGS) entry which is preliminary data.</text>
</comment>
<sequence>MSHGTLVRRHARDTARRWRAPRCTSGVWRGITSGYAVCVSGRACDITRVVENNVYGGVLWSIANDRAVPAPVGYAAERRAPSAVSNYGGSSGSQSNYCASSTNYPSIPPAHIHLVFLPVDACNPTSTLYSITPHSTSSGASVHNTPAPGPMPLWSLYAYGSSCERDSQSGESTGEEHHLPFSQIYLSA</sequence>
<dbReference type="EMBL" id="JARIHO010000009">
    <property type="protein sequence ID" value="KAJ7355195.1"/>
    <property type="molecule type" value="Genomic_DNA"/>
</dbReference>
<evidence type="ECO:0000313" key="2">
    <source>
        <dbReference type="Proteomes" id="UP001218218"/>
    </source>
</evidence>
<reference evidence="1" key="1">
    <citation type="submission" date="2023-03" db="EMBL/GenBank/DDBJ databases">
        <title>Massive genome expansion in bonnet fungi (Mycena s.s.) driven by repeated elements and novel gene families across ecological guilds.</title>
        <authorList>
            <consortium name="Lawrence Berkeley National Laboratory"/>
            <person name="Harder C.B."/>
            <person name="Miyauchi S."/>
            <person name="Viragh M."/>
            <person name="Kuo A."/>
            <person name="Thoen E."/>
            <person name="Andreopoulos B."/>
            <person name="Lu D."/>
            <person name="Skrede I."/>
            <person name="Drula E."/>
            <person name="Henrissat B."/>
            <person name="Morin E."/>
            <person name="Kohler A."/>
            <person name="Barry K."/>
            <person name="LaButti K."/>
            <person name="Morin E."/>
            <person name="Salamov A."/>
            <person name="Lipzen A."/>
            <person name="Mereny Z."/>
            <person name="Hegedus B."/>
            <person name="Baldrian P."/>
            <person name="Stursova M."/>
            <person name="Weitz H."/>
            <person name="Taylor A."/>
            <person name="Grigoriev I.V."/>
            <person name="Nagy L.G."/>
            <person name="Martin F."/>
            <person name="Kauserud H."/>
        </authorList>
    </citation>
    <scope>NUCLEOTIDE SEQUENCE</scope>
    <source>
        <strain evidence="1">CBHHK002</strain>
    </source>
</reference>